<dbReference type="EMBL" id="LAZR01016052">
    <property type="protein sequence ID" value="KKM06195.1"/>
    <property type="molecule type" value="Genomic_DNA"/>
</dbReference>
<name>A0A0F9H558_9ZZZZ</name>
<keyword evidence="1" id="KW-1133">Transmembrane helix</keyword>
<protein>
    <submittedName>
        <fullName evidence="2">Uncharacterized protein</fullName>
    </submittedName>
</protein>
<feature type="non-terminal residue" evidence="2">
    <location>
        <position position="1"/>
    </location>
</feature>
<evidence type="ECO:0000256" key="1">
    <source>
        <dbReference type="SAM" id="Phobius"/>
    </source>
</evidence>
<feature type="transmembrane region" description="Helical" evidence="1">
    <location>
        <begin position="6"/>
        <end position="25"/>
    </location>
</feature>
<organism evidence="2">
    <name type="scientific">marine sediment metagenome</name>
    <dbReference type="NCBI Taxonomy" id="412755"/>
    <lineage>
        <taxon>unclassified sequences</taxon>
        <taxon>metagenomes</taxon>
        <taxon>ecological metagenomes</taxon>
    </lineage>
</organism>
<proteinExistence type="predicted"/>
<keyword evidence="1" id="KW-0472">Membrane</keyword>
<gene>
    <name evidence="2" type="ORF">LCGC14_1746450</name>
</gene>
<evidence type="ECO:0000313" key="2">
    <source>
        <dbReference type="EMBL" id="KKM06195.1"/>
    </source>
</evidence>
<reference evidence="2" key="1">
    <citation type="journal article" date="2015" name="Nature">
        <title>Complex archaea that bridge the gap between prokaryotes and eukaryotes.</title>
        <authorList>
            <person name="Spang A."/>
            <person name="Saw J.H."/>
            <person name="Jorgensen S.L."/>
            <person name="Zaremba-Niedzwiedzka K."/>
            <person name="Martijn J."/>
            <person name="Lind A.E."/>
            <person name="van Eijk R."/>
            <person name="Schleper C."/>
            <person name="Guy L."/>
            <person name="Ettema T.J."/>
        </authorList>
    </citation>
    <scope>NUCLEOTIDE SEQUENCE</scope>
</reference>
<comment type="caution">
    <text evidence="2">The sequence shown here is derived from an EMBL/GenBank/DDBJ whole genome shotgun (WGS) entry which is preliminary data.</text>
</comment>
<keyword evidence="1" id="KW-0812">Transmembrane</keyword>
<dbReference type="AlphaFoldDB" id="A0A0F9H558"/>
<accession>A0A0F9H558</accession>
<sequence length="124" mass="14293">IYIVFIVASIFAFLVSLFFAIKIPWKESRGAEGEIINWNEMKKSGKLFAIVISYALLLFIFGMTKSIMVNFLSFDNASNVFNWLYWLLWAGIWPLMVTSLIIGIINLLTGKKMREAFNRGVPFR</sequence>
<feature type="transmembrane region" description="Helical" evidence="1">
    <location>
        <begin position="46"/>
        <end position="63"/>
    </location>
</feature>
<feature type="transmembrane region" description="Helical" evidence="1">
    <location>
        <begin position="83"/>
        <end position="109"/>
    </location>
</feature>